<keyword evidence="3 5" id="KW-1133">Transmembrane helix</keyword>
<accession>A0A544T731</accession>
<name>A0A544T731_9BACI</name>
<evidence type="ECO:0000313" key="7">
    <source>
        <dbReference type="EMBL" id="TQR13247.1"/>
    </source>
</evidence>
<dbReference type="Proteomes" id="UP000317316">
    <property type="component" value="Unassembled WGS sequence"/>
</dbReference>
<feature type="domain" description="Yip1" evidence="6">
    <location>
        <begin position="14"/>
        <end position="199"/>
    </location>
</feature>
<evidence type="ECO:0000313" key="8">
    <source>
        <dbReference type="Proteomes" id="UP000317316"/>
    </source>
</evidence>
<keyword evidence="4 5" id="KW-0472">Membrane</keyword>
<feature type="transmembrane region" description="Helical" evidence="5">
    <location>
        <begin position="63"/>
        <end position="91"/>
    </location>
</feature>
<keyword evidence="8" id="KW-1185">Reference proteome</keyword>
<proteinExistence type="predicted"/>
<dbReference type="InterPro" id="IPR006977">
    <property type="entry name" value="Yip1_dom"/>
</dbReference>
<evidence type="ECO:0000256" key="5">
    <source>
        <dbReference type="SAM" id="Phobius"/>
    </source>
</evidence>
<evidence type="ECO:0000259" key="6">
    <source>
        <dbReference type="Pfam" id="PF04893"/>
    </source>
</evidence>
<feature type="transmembrane region" description="Helical" evidence="5">
    <location>
        <begin position="143"/>
        <end position="165"/>
    </location>
</feature>
<gene>
    <name evidence="7" type="ORF">FG382_12090</name>
</gene>
<dbReference type="RefSeq" id="WP_142539128.1">
    <property type="nucleotide sequence ID" value="NZ_BMIE01000004.1"/>
</dbReference>
<protein>
    <submittedName>
        <fullName evidence="7">YIP1 family protein</fullName>
    </submittedName>
</protein>
<feature type="transmembrane region" description="Helical" evidence="5">
    <location>
        <begin position="186"/>
        <end position="209"/>
    </location>
</feature>
<dbReference type="GO" id="GO:0016020">
    <property type="term" value="C:membrane"/>
    <property type="evidence" value="ECO:0007669"/>
    <property type="project" value="UniProtKB-SubCell"/>
</dbReference>
<comment type="subcellular location">
    <subcellularLocation>
        <location evidence="1">Membrane</location>
        <topology evidence="1">Multi-pass membrane protein</topology>
    </subcellularLocation>
</comment>
<dbReference type="AlphaFoldDB" id="A0A544T731"/>
<sequence>MKKEEVKSLNPFFSIWLSTRETIRYVLDYKDIRFSLLIVIIAGIPNAIGAIGEWETRFDIPLWQLLIGSLVLGPIIGLIGLPIGAALYTFVGKWFGGTGKFKEMVQAVGVSMIPIIWMTPYYIVDALITNKAMADTITWQLSAGAIGWSLLSLFIMATFSIWMIVIQSKAIGEVHQFSSWKGFWTIIIPSTVIFIIVFIITITIIFSSLG</sequence>
<dbReference type="OrthoDB" id="2987623at2"/>
<organism evidence="7 8">
    <name type="scientific">Psychrobacillus lasiicapitis</name>
    <dbReference type="NCBI Taxonomy" id="1636719"/>
    <lineage>
        <taxon>Bacteria</taxon>
        <taxon>Bacillati</taxon>
        <taxon>Bacillota</taxon>
        <taxon>Bacilli</taxon>
        <taxon>Bacillales</taxon>
        <taxon>Bacillaceae</taxon>
        <taxon>Psychrobacillus</taxon>
    </lineage>
</organism>
<comment type="caution">
    <text evidence="7">The sequence shown here is derived from an EMBL/GenBank/DDBJ whole genome shotgun (WGS) entry which is preliminary data.</text>
</comment>
<feature type="transmembrane region" description="Helical" evidence="5">
    <location>
        <begin position="103"/>
        <end position="123"/>
    </location>
</feature>
<evidence type="ECO:0000256" key="1">
    <source>
        <dbReference type="ARBA" id="ARBA00004141"/>
    </source>
</evidence>
<dbReference type="Pfam" id="PF04893">
    <property type="entry name" value="Yip1"/>
    <property type="match status" value="1"/>
</dbReference>
<feature type="transmembrane region" description="Helical" evidence="5">
    <location>
        <begin position="34"/>
        <end position="51"/>
    </location>
</feature>
<dbReference type="EMBL" id="VDGH01000006">
    <property type="protein sequence ID" value="TQR13247.1"/>
    <property type="molecule type" value="Genomic_DNA"/>
</dbReference>
<evidence type="ECO:0000256" key="4">
    <source>
        <dbReference type="ARBA" id="ARBA00023136"/>
    </source>
</evidence>
<evidence type="ECO:0000256" key="2">
    <source>
        <dbReference type="ARBA" id="ARBA00022692"/>
    </source>
</evidence>
<reference evidence="7 8" key="1">
    <citation type="submission" date="2019-05" db="EMBL/GenBank/DDBJ databases">
        <title>Psychrobacillus vulpis sp. nov., a new species isolated from feces of a red fox that inhabits in The Tablas de Daimiel Natural Park, Albacete, Spain.</title>
        <authorList>
            <person name="Rodriguez M."/>
            <person name="Reina J.C."/>
            <person name="Bejar V."/>
            <person name="Llamas I."/>
        </authorList>
    </citation>
    <scope>NUCLEOTIDE SEQUENCE [LARGE SCALE GENOMIC DNA]</scope>
    <source>
        <strain evidence="7 8">NEAU-3TGS17</strain>
    </source>
</reference>
<evidence type="ECO:0000256" key="3">
    <source>
        <dbReference type="ARBA" id="ARBA00022989"/>
    </source>
</evidence>
<keyword evidence="2 5" id="KW-0812">Transmembrane</keyword>